<dbReference type="SUPFAM" id="SSF52317">
    <property type="entry name" value="Class I glutamine amidotransferase-like"/>
    <property type="match status" value="1"/>
</dbReference>
<dbReference type="EMBL" id="NTJZ01000015">
    <property type="protein sequence ID" value="PDH32584.1"/>
    <property type="molecule type" value="Genomic_DNA"/>
</dbReference>
<gene>
    <name evidence="2" type="ORF">CNF02_11755</name>
</gene>
<evidence type="ECO:0000259" key="1">
    <source>
        <dbReference type="Pfam" id="PF00117"/>
    </source>
</evidence>
<dbReference type="InterPro" id="IPR017926">
    <property type="entry name" value="GATASE"/>
</dbReference>
<dbReference type="PANTHER" id="PTHR42695:SF5">
    <property type="entry name" value="GLUTAMINE AMIDOTRANSFERASE YLR126C-RELATED"/>
    <property type="match status" value="1"/>
</dbReference>
<dbReference type="AlphaFoldDB" id="A0A2A5W8G7"/>
<organism evidence="2 3">
    <name type="scientific">OM182 bacterium MED-G28</name>
    <dbReference type="NCBI Taxonomy" id="1986256"/>
    <lineage>
        <taxon>Bacteria</taxon>
        <taxon>Pseudomonadati</taxon>
        <taxon>Pseudomonadota</taxon>
        <taxon>Gammaproteobacteria</taxon>
        <taxon>OMG group</taxon>
        <taxon>OM182 clade</taxon>
    </lineage>
</organism>
<comment type="caution">
    <text evidence="2">The sequence shown here is derived from an EMBL/GenBank/DDBJ whole genome shotgun (WGS) entry which is preliminary data.</text>
</comment>
<dbReference type="InterPro" id="IPR029062">
    <property type="entry name" value="Class_I_gatase-like"/>
</dbReference>
<dbReference type="Gene3D" id="3.40.50.880">
    <property type="match status" value="1"/>
</dbReference>
<evidence type="ECO:0000313" key="2">
    <source>
        <dbReference type="EMBL" id="PDH32584.1"/>
    </source>
</evidence>
<sequence length="233" mass="26173">MKLGILNTDTVKPEFAAKHGEYPDMFAELFHLVDPDISLMTYEVVHGEYPSDIDEVDGYVITGSKLSVYDDIPWINDLKNFVRQLHSEEKKIIGICFGHQLVAEALGGKTGQAETGWCVGVHKNKFTDAAEDYGVTRNEFKIPSNHKDQVLELPPGGKLLACTETCPISAMGLGDHILTFQGHPEFSEGYARALLDMRRKIFGEMRYREAINSFKNETNNSQVASWILDFISR</sequence>
<dbReference type="Proteomes" id="UP000219329">
    <property type="component" value="Unassembled WGS sequence"/>
</dbReference>
<proteinExistence type="predicted"/>
<dbReference type="InterPro" id="IPR044992">
    <property type="entry name" value="ChyE-like"/>
</dbReference>
<evidence type="ECO:0000313" key="3">
    <source>
        <dbReference type="Proteomes" id="UP000219329"/>
    </source>
</evidence>
<feature type="domain" description="Glutamine amidotransferase" evidence="1">
    <location>
        <begin position="54"/>
        <end position="189"/>
    </location>
</feature>
<accession>A0A2A5W8G7</accession>
<dbReference type="Pfam" id="PF00117">
    <property type="entry name" value="GATase"/>
    <property type="match status" value="1"/>
</dbReference>
<dbReference type="GO" id="GO:0005829">
    <property type="term" value="C:cytosol"/>
    <property type="evidence" value="ECO:0007669"/>
    <property type="project" value="TreeGrafter"/>
</dbReference>
<reference evidence="2 3" key="1">
    <citation type="submission" date="2017-08" db="EMBL/GenBank/DDBJ databases">
        <title>Fine stratification of microbial communities through a metagenomic profile of the photic zone.</title>
        <authorList>
            <person name="Haro-Moreno J.M."/>
            <person name="Lopez-Perez M."/>
            <person name="De La Torre J."/>
            <person name="Picazo A."/>
            <person name="Camacho A."/>
            <person name="Rodriguez-Valera F."/>
        </authorList>
    </citation>
    <scope>NUCLEOTIDE SEQUENCE [LARGE SCALE GENOMIC DNA]</scope>
    <source>
        <strain evidence="2">MED-G28</strain>
    </source>
</reference>
<protein>
    <submittedName>
        <fullName evidence="2">GMP synthase</fullName>
    </submittedName>
</protein>
<dbReference type="PANTHER" id="PTHR42695">
    <property type="entry name" value="GLUTAMINE AMIDOTRANSFERASE YLR126C-RELATED"/>
    <property type="match status" value="1"/>
</dbReference>
<dbReference type="CDD" id="cd01741">
    <property type="entry name" value="GATase1_1"/>
    <property type="match status" value="1"/>
</dbReference>
<name>A0A2A5W8G7_9GAMM</name>
<dbReference type="PROSITE" id="PS51273">
    <property type="entry name" value="GATASE_TYPE_1"/>
    <property type="match status" value="1"/>
</dbReference>